<dbReference type="GO" id="GO:0005886">
    <property type="term" value="C:plasma membrane"/>
    <property type="evidence" value="ECO:0007669"/>
    <property type="project" value="UniProtKB-SubCell"/>
</dbReference>
<protein>
    <recommendedName>
        <fullName evidence="8">Flippase-like domain-containing protein</fullName>
    </recommendedName>
</protein>
<evidence type="ECO:0000313" key="7">
    <source>
        <dbReference type="EMBL" id="KKM06511.1"/>
    </source>
</evidence>
<sequence>MNAKLRKTLILVAKLAVAAGLLTYLFVAKFHWYDYTAVINGREQLCQGLRSTVMAANAGLLAVSFVIFIIPVFFMAARWWYLMRLQQIRLGYWEAVRLTFLGQFFCYIVPGMVSGDLIKAYYVIKHTDRKAAAVVSIFLDRAMGLLGFAIVPLVVMALVIVSGGDRSRLGLPALAVGIVLAAMTLCLAVLLSRRFRHMLRLDKLMALSSFLHRHTAMVSQAADLYRRRPSALLGALGITFVGQGMFITAILLAGKALVPQIPWHHYVLYVPLIYIIAAVPITPGGLGVVEWAYCQFLVAGAVAKEPVLALALLARAAQMFCGLPGIAVAITGAKVPKIATMEAELGVDGNPAA</sequence>
<feature type="transmembrane region" description="Helical" evidence="6">
    <location>
        <begin position="266"/>
        <end position="288"/>
    </location>
</feature>
<evidence type="ECO:0000256" key="6">
    <source>
        <dbReference type="SAM" id="Phobius"/>
    </source>
</evidence>
<dbReference type="InterPro" id="IPR022791">
    <property type="entry name" value="L-PG_synthase/AglD"/>
</dbReference>
<gene>
    <name evidence="7" type="ORF">LCGC14_1743250</name>
</gene>
<feature type="transmembrane region" description="Helical" evidence="6">
    <location>
        <begin position="53"/>
        <end position="77"/>
    </location>
</feature>
<evidence type="ECO:0000256" key="4">
    <source>
        <dbReference type="ARBA" id="ARBA00022989"/>
    </source>
</evidence>
<keyword evidence="3 6" id="KW-0812">Transmembrane</keyword>
<dbReference type="PANTHER" id="PTHR40277">
    <property type="entry name" value="BLL5419 PROTEIN"/>
    <property type="match status" value="1"/>
</dbReference>
<evidence type="ECO:0000256" key="2">
    <source>
        <dbReference type="ARBA" id="ARBA00022475"/>
    </source>
</evidence>
<evidence type="ECO:0008006" key="8">
    <source>
        <dbReference type="Google" id="ProtNLM"/>
    </source>
</evidence>
<dbReference type="PANTHER" id="PTHR40277:SF1">
    <property type="entry name" value="BLL5419 PROTEIN"/>
    <property type="match status" value="1"/>
</dbReference>
<evidence type="ECO:0000256" key="1">
    <source>
        <dbReference type="ARBA" id="ARBA00004651"/>
    </source>
</evidence>
<accession>A0A0F9JLB9</accession>
<reference evidence="7" key="1">
    <citation type="journal article" date="2015" name="Nature">
        <title>Complex archaea that bridge the gap between prokaryotes and eukaryotes.</title>
        <authorList>
            <person name="Spang A."/>
            <person name="Saw J.H."/>
            <person name="Jorgensen S.L."/>
            <person name="Zaremba-Niedzwiedzka K."/>
            <person name="Martijn J."/>
            <person name="Lind A.E."/>
            <person name="van Eijk R."/>
            <person name="Schleper C."/>
            <person name="Guy L."/>
            <person name="Ettema T.J."/>
        </authorList>
    </citation>
    <scope>NUCLEOTIDE SEQUENCE</scope>
</reference>
<keyword evidence="4 6" id="KW-1133">Transmembrane helix</keyword>
<dbReference type="NCBIfam" id="TIGR00374">
    <property type="entry name" value="flippase-like domain"/>
    <property type="match status" value="1"/>
</dbReference>
<dbReference type="EMBL" id="LAZR01015977">
    <property type="protein sequence ID" value="KKM06511.1"/>
    <property type="molecule type" value="Genomic_DNA"/>
</dbReference>
<keyword evidence="5 6" id="KW-0472">Membrane</keyword>
<dbReference type="AlphaFoldDB" id="A0A0F9JLB9"/>
<feature type="transmembrane region" description="Helical" evidence="6">
    <location>
        <begin position="231"/>
        <end position="254"/>
    </location>
</feature>
<comment type="caution">
    <text evidence="7">The sequence shown here is derived from an EMBL/GenBank/DDBJ whole genome shotgun (WGS) entry which is preliminary data.</text>
</comment>
<feature type="transmembrane region" description="Helical" evidence="6">
    <location>
        <begin position="173"/>
        <end position="191"/>
    </location>
</feature>
<feature type="transmembrane region" description="Helical" evidence="6">
    <location>
        <begin position="142"/>
        <end position="161"/>
    </location>
</feature>
<proteinExistence type="predicted"/>
<evidence type="ECO:0000256" key="5">
    <source>
        <dbReference type="ARBA" id="ARBA00023136"/>
    </source>
</evidence>
<comment type="subcellular location">
    <subcellularLocation>
        <location evidence="1">Cell membrane</location>
        <topology evidence="1">Multi-pass membrane protein</topology>
    </subcellularLocation>
</comment>
<keyword evidence="2" id="KW-1003">Cell membrane</keyword>
<evidence type="ECO:0000256" key="3">
    <source>
        <dbReference type="ARBA" id="ARBA00022692"/>
    </source>
</evidence>
<feature type="transmembrane region" description="Helical" evidence="6">
    <location>
        <begin position="98"/>
        <end position="122"/>
    </location>
</feature>
<name>A0A0F9JLB9_9ZZZZ</name>
<organism evidence="7">
    <name type="scientific">marine sediment metagenome</name>
    <dbReference type="NCBI Taxonomy" id="412755"/>
    <lineage>
        <taxon>unclassified sequences</taxon>
        <taxon>metagenomes</taxon>
        <taxon>ecological metagenomes</taxon>
    </lineage>
</organism>
<feature type="transmembrane region" description="Helical" evidence="6">
    <location>
        <begin position="12"/>
        <end position="33"/>
    </location>
</feature>
<dbReference type="Pfam" id="PF03706">
    <property type="entry name" value="LPG_synthase_TM"/>
    <property type="match status" value="1"/>
</dbReference>